<evidence type="ECO:0000313" key="2">
    <source>
        <dbReference type="Proteomes" id="UP000761264"/>
    </source>
</evidence>
<keyword evidence="2" id="KW-1185">Reference proteome</keyword>
<accession>A0A967C5G7</accession>
<dbReference type="AlphaFoldDB" id="A0A967C5G7"/>
<proteinExistence type="predicted"/>
<organism evidence="1 2">
    <name type="scientific">Pelagibius litoralis</name>
    <dbReference type="NCBI Taxonomy" id="374515"/>
    <lineage>
        <taxon>Bacteria</taxon>
        <taxon>Pseudomonadati</taxon>
        <taxon>Pseudomonadota</taxon>
        <taxon>Alphaproteobacteria</taxon>
        <taxon>Rhodospirillales</taxon>
        <taxon>Rhodovibrionaceae</taxon>
        <taxon>Pelagibius</taxon>
    </lineage>
</organism>
<dbReference type="EMBL" id="JAAQPH010000002">
    <property type="protein sequence ID" value="NIA67781.1"/>
    <property type="molecule type" value="Genomic_DNA"/>
</dbReference>
<evidence type="ECO:0000313" key="1">
    <source>
        <dbReference type="EMBL" id="NIA67781.1"/>
    </source>
</evidence>
<reference evidence="1" key="1">
    <citation type="submission" date="2020-03" db="EMBL/GenBank/DDBJ databases">
        <title>Genome of Pelagibius litoralis DSM 21314T.</title>
        <authorList>
            <person name="Wang G."/>
        </authorList>
    </citation>
    <scope>NUCLEOTIDE SEQUENCE</scope>
    <source>
        <strain evidence="1">DSM 21314</strain>
    </source>
</reference>
<protein>
    <submittedName>
        <fullName evidence="1">Uncharacterized protein</fullName>
    </submittedName>
</protein>
<dbReference type="Proteomes" id="UP000761264">
    <property type="component" value="Unassembled WGS sequence"/>
</dbReference>
<gene>
    <name evidence="1" type="ORF">HBA54_04185</name>
</gene>
<dbReference type="RefSeq" id="WP_167221652.1">
    <property type="nucleotide sequence ID" value="NZ_JAAQPH010000002.1"/>
</dbReference>
<sequence length="323" mass="32648">MRIPSGVTDQFIYFVAVDATDLKTRETALSSFTVYRSRNGAAAAAMTTPTVNETDATNMPGVYELLLDEDMSIASGNDSEEMVFHITHAGMAPVTRTIELYRPKITAGETLTVSSGNGNSAVQSIAANAITESSINTAAITANKIAANSIGASELAGDAVSEIQSGLATAAALAAVDTNVDAILVDTGTTIPAQITGLNDPTAAAIADAVWDEAQSGHVTAGSFGEIATEIAAILADTGTDGVVISSATANAIAAALLDLANGIETGVTLRQAQRIQLSSAAGKLSGAATTSIAIRDVGDSKDRITATVDANGNRSAVTLDAT</sequence>
<name>A0A967C5G7_9PROT</name>
<comment type="caution">
    <text evidence="1">The sequence shown here is derived from an EMBL/GenBank/DDBJ whole genome shotgun (WGS) entry which is preliminary data.</text>
</comment>